<dbReference type="EMBL" id="CP108140">
    <property type="protein sequence ID" value="WTP91896.1"/>
    <property type="molecule type" value="Genomic_DNA"/>
</dbReference>
<dbReference type="EMBL" id="CP108140">
    <property type="protein sequence ID" value="WTP83942.1"/>
    <property type="molecule type" value="Genomic_DNA"/>
</dbReference>
<name>A0AAU1HQK2_9ACTN</name>
<evidence type="ECO:0000313" key="2">
    <source>
        <dbReference type="EMBL" id="WTP91896.1"/>
    </source>
</evidence>
<protein>
    <submittedName>
        <fullName evidence="1">Uncharacterized protein</fullName>
    </submittedName>
</protein>
<accession>A0AAU1HQK2</accession>
<organism evidence="1">
    <name type="scientific">Streptomyces sp. NBC_00180</name>
    <dbReference type="NCBI Taxonomy" id="2903632"/>
    <lineage>
        <taxon>Bacteria</taxon>
        <taxon>Bacillati</taxon>
        <taxon>Actinomycetota</taxon>
        <taxon>Actinomycetes</taxon>
        <taxon>Kitasatosporales</taxon>
        <taxon>Streptomycetaceae</taxon>
        <taxon>Streptomyces</taxon>
    </lineage>
</organism>
<gene>
    <name evidence="1" type="ORF">OG477_00330</name>
    <name evidence="2" type="ORF">OG477_45015</name>
</gene>
<reference evidence="1" key="1">
    <citation type="submission" date="2022-10" db="EMBL/GenBank/DDBJ databases">
        <title>The complete genomes of actinobacterial strains from the NBC collection.</title>
        <authorList>
            <person name="Joergensen T.S."/>
            <person name="Alvarez Arevalo M."/>
            <person name="Sterndorff E.B."/>
            <person name="Faurdal D."/>
            <person name="Vuksanovic O."/>
            <person name="Mourched A.-S."/>
            <person name="Charusanti P."/>
            <person name="Shaw S."/>
            <person name="Blin K."/>
            <person name="Weber T."/>
        </authorList>
    </citation>
    <scope>NUCLEOTIDE SEQUENCE</scope>
    <source>
        <strain evidence="1">NBC 00180</strain>
    </source>
</reference>
<proteinExistence type="predicted"/>
<dbReference type="AlphaFoldDB" id="A0AAU1HQK2"/>
<evidence type="ECO:0000313" key="1">
    <source>
        <dbReference type="EMBL" id="WTP83942.1"/>
    </source>
</evidence>
<sequence>MAKPLVVGVVISLSTPSAGGSLENHLRAPALAQVKRLVERDGDVVAECRELGEEASSTRTGAWT</sequence>